<evidence type="ECO:0000313" key="9">
    <source>
        <dbReference type="Proteomes" id="UP001325680"/>
    </source>
</evidence>
<dbReference type="InterPro" id="IPR011033">
    <property type="entry name" value="PRC_barrel-like_sf"/>
</dbReference>
<comment type="domain">
    <text evidence="5">The PRC barrel domain binds ribosomal protein uS19.</text>
</comment>
<feature type="domain" description="Ribosome maturation factor RimM PRC barrel" evidence="7">
    <location>
        <begin position="130"/>
        <end position="195"/>
    </location>
</feature>
<organism evidence="8 9">
    <name type="scientific">Niabella yanshanensis</name>
    <dbReference type="NCBI Taxonomy" id="577386"/>
    <lineage>
        <taxon>Bacteria</taxon>
        <taxon>Pseudomonadati</taxon>
        <taxon>Bacteroidota</taxon>
        <taxon>Chitinophagia</taxon>
        <taxon>Chitinophagales</taxon>
        <taxon>Chitinophagaceae</taxon>
        <taxon>Niabella</taxon>
    </lineage>
</organism>
<dbReference type="Pfam" id="PF01782">
    <property type="entry name" value="RimM"/>
    <property type="match status" value="1"/>
</dbReference>
<evidence type="ECO:0000256" key="1">
    <source>
        <dbReference type="ARBA" id="ARBA00022490"/>
    </source>
</evidence>
<dbReference type="Gene3D" id="2.30.30.240">
    <property type="entry name" value="PRC-barrel domain"/>
    <property type="match status" value="1"/>
</dbReference>
<evidence type="ECO:0000256" key="5">
    <source>
        <dbReference type="HAMAP-Rule" id="MF_00014"/>
    </source>
</evidence>
<dbReference type="Gene3D" id="2.40.30.60">
    <property type="entry name" value="RimM"/>
    <property type="match status" value="1"/>
</dbReference>
<keyword evidence="4 5" id="KW-0143">Chaperone</keyword>
<dbReference type="HAMAP" id="MF_00014">
    <property type="entry name" value="Ribosome_mat_RimM"/>
    <property type="match status" value="1"/>
</dbReference>
<gene>
    <name evidence="5 8" type="primary">rimM</name>
    <name evidence="8" type="ORF">U0035_11015</name>
</gene>
<dbReference type="EMBL" id="CP139960">
    <property type="protein sequence ID" value="WQD40678.1"/>
    <property type="molecule type" value="Genomic_DNA"/>
</dbReference>
<dbReference type="SUPFAM" id="SSF50346">
    <property type="entry name" value="PRC-barrel domain"/>
    <property type="match status" value="1"/>
</dbReference>
<dbReference type="PANTHER" id="PTHR33692">
    <property type="entry name" value="RIBOSOME MATURATION FACTOR RIMM"/>
    <property type="match status" value="1"/>
</dbReference>
<comment type="similarity">
    <text evidence="5">Belongs to the RimM family.</text>
</comment>
<comment type="function">
    <text evidence="5">An accessory protein needed during the final step in the assembly of 30S ribosomal subunit, possibly for assembly of the head region. Essential for efficient processing of 16S rRNA. May be needed both before and after RbfA during the maturation of 16S rRNA. It has affinity for free ribosomal 30S subunits but not for 70S ribosomes.</text>
</comment>
<keyword evidence="2 5" id="KW-0690">Ribosome biogenesis</keyword>
<evidence type="ECO:0000259" key="7">
    <source>
        <dbReference type="Pfam" id="PF24986"/>
    </source>
</evidence>
<name>A0ABZ0WDA6_9BACT</name>
<dbReference type="InterPro" id="IPR036976">
    <property type="entry name" value="RimM_N_sf"/>
</dbReference>
<evidence type="ECO:0000256" key="4">
    <source>
        <dbReference type="ARBA" id="ARBA00023186"/>
    </source>
</evidence>
<dbReference type="Proteomes" id="UP001325680">
    <property type="component" value="Chromosome"/>
</dbReference>
<dbReference type="RefSeq" id="WP_327138743.1">
    <property type="nucleotide sequence ID" value="NZ_CP139960.1"/>
</dbReference>
<comment type="subcellular location">
    <subcellularLocation>
        <location evidence="5">Cytoplasm</location>
    </subcellularLocation>
</comment>
<sequence>MEQKIKSGSVISWIAFLFSLFCSIMAQTPNPNYISIGKIAGTHGLKGDVVLKHALGQRTALKDLKTLFIKDKTGSYLPWFLENAKIKSETETFVKLEGLDTVETARPIVQKEVWLAVADFDKYAAKNSVISFIGYTIIDAGRELGQIEEIIEQPHQVLCRLHIEGKEVLIPLHEETLQKVDAKTKIVHVSLPDGLLDIYLS</sequence>
<protein>
    <recommendedName>
        <fullName evidence="5">Ribosome maturation factor RimM</fullName>
    </recommendedName>
</protein>
<evidence type="ECO:0000256" key="3">
    <source>
        <dbReference type="ARBA" id="ARBA00022552"/>
    </source>
</evidence>
<dbReference type="PANTHER" id="PTHR33692:SF1">
    <property type="entry name" value="RIBOSOME MATURATION FACTOR RIMM"/>
    <property type="match status" value="1"/>
</dbReference>
<comment type="subunit">
    <text evidence="5">Binds ribosomal protein uS19.</text>
</comment>
<keyword evidence="3 5" id="KW-0698">rRNA processing</keyword>
<dbReference type="InterPro" id="IPR009000">
    <property type="entry name" value="Transl_B-barrel_sf"/>
</dbReference>
<dbReference type="InterPro" id="IPR002676">
    <property type="entry name" value="RimM_N"/>
</dbReference>
<dbReference type="Pfam" id="PF24986">
    <property type="entry name" value="PRC_RimM"/>
    <property type="match status" value="1"/>
</dbReference>
<dbReference type="NCBIfam" id="TIGR02273">
    <property type="entry name" value="16S_RimM"/>
    <property type="match status" value="1"/>
</dbReference>
<evidence type="ECO:0000256" key="2">
    <source>
        <dbReference type="ARBA" id="ARBA00022517"/>
    </source>
</evidence>
<feature type="domain" description="RimM N-terminal" evidence="6">
    <location>
        <begin position="36"/>
        <end position="115"/>
    </location>
</feature>
<dbReference type="InterPro" id="IPR011961">
    <property type="entry name" value="RimM"/>
</dbReference>
<evidence type="ECO:0000259" key="6">
    <source>
        <dbReference type="Pfam" id="PF01782"/>
    </source>
</evidence>
<keyword evidence="1 5" id="KW-0963">Cytoplasm</keyword>
<proteinExistence type="inferred from homology"/>
<evidence type="ECO:0000313" key="8">
    <source>
        <dbReference type="EMBL" id="WQD40678.1"/>
    </source>
</evidence>
<keyword evidence="9" id="KW-1185">Reference proteome</keyword>
<reference evidence="8 9" key="1">
    <citation type="submission" date="2023-12" db="EMBL/GenBank/DDBJ databases">
        <title>Genome sequencing and assembly of bacterial species from a model synthetic community.</title>
        <authorList>
            <person name="Hogle S.L."/>
        </authorList>
    </citation>
    <scope>NUCLEOTIDE SEQUENCE [LARGE SCALE GENOMIC DNA]</scope>
    <source>
        <strain evidence="8 9">HAMBI_3031</strain>
    </source>
</reference>
<accession>A0ABZ0WDA6</accession>
<dbReference type="InterPro" id="IPR056792">
    <property type="entry name" value="PRC_RimM"/>
</dbReference>
<dbReference type="SUPFAM" id="SSF50447">
    <property type="entry name" value="Translation proteins"/>
    <property type="match status" value="1"/>
</dbReference>